<protein>
    <submittedName>
        <fullName evidence="2">Uncharacterized protein</fullName>
    </submittedName>
</protein>
<dbReference type="PROSITE" id="PS51257">
    <property type="entry name" value="PROKAR_LIPOPROTEIN"/>
    <property type="match status" value="1"/>
</dbReference>
<gene>
    <name evidence="2" type="ORF">S01H1_80922</name>
</gene>
<name>X0ZS08_9ZZZZ</name>
<comment type="caution">
    <text evidence="2">The sequence shown here is derived from an EMBL/GenBank/DDBJ whole genome shotgun (WGS) entry which is preliminary data.</text>
</comment>
<proteinExistence type="predicted"/>
<feature type="transmembrane region" description="Helical" evidence="1">
    <location>
        <begin position="12"/>
        <end position="36"/>
    </location>
</feature>
<evidence type="ECO:0000313" key="2">
    <source>
        <dbReference type="EMBL" id="GAG50996.1"/>
    </source>
</evidence>
<reference evidence="2" key="1">
    <citation type="journal article" date="2014" name="Front. Microbiol.">
        <title>High frequency of phylogenetically diverse reductive dehalogenase-homologous genes in deep subseafloor sedimentary metagenomes.</title>
        <authorList>
            <person name="Kawai M."/>
            <person name="Futagami T."/>
            <person name="Toyoda A."/>
            <person name="Takaki Y."/>
            <person name="Nishi S."/>
            <person name="Hori S."/>
            <person name="Arai W."/>
            <person name="Tsubouchi T."/>
            <person name="Morono Y."/>
            <person name="Uchiyama I."/>
            <person name="Ito T."/>
            <person name="Fujiyama A."/>
            <person name="Inagaki F."/>
            <person name="Takami H."/>
        </authorList>
    </citation>
    <scope>NUCLEOTIDE SEQUENCE</scope>
    <source>
        <strain evidence="2">Expedition CK06-06</strain>
    </source>
</reference>
<dbReference type="EMBL" id="BARS01054698">
    <property type="protein sequence ID" value="GAG50996.1"/>
    <property type="molecule type" value="Genomic_DNA"/>
</dbReference>
<accession>X0ZS08</accession>
<keyword evidence="1" id="KW-1133">Transmembrane helix</keyword>
<evidence type="ECO:0000256" key="1">
    <source>
        <dbReference type="SAM" id="Phobius"/>
    </source>
</evidence>
<feature type="non-terminal residue" evidence="2">
    <location>
        <position position="60"/>
    </location>
</feature>
<sequence>MRDLHAAGLPQVISIMAGCSVGMLLGLIPGLINGILIAKLRVPPFIATLGMWGIANGLAW</sequence>
<keyword evidence="1" id="KW-0812">Transmembrane</keyword>
<organism evidence="2">
    <name type="scientific">marine sediment metagenome</name>
    <dbReference type="NCBI Taxonomy" id="412755"/>
    <lineage>
        <taxon>unclassified sequences</taxon>
        <taxon>metagenomes</taxon>
        <taxon>ecological metagenomes</taxon>
    </lineage>
</organism>
<dbReference type="AlphaFoldDB" id="X0ZS08"/>
<keyword evidence="1" id="KW-0472">Membrane</keyword>